<dbReference type="GO" id="GO:0006302">
    <property type="term" value="P:double-strand break repair"/>
    <property type="evidence" value="ECO:0007669"/>
    <property type="project" value="InterPro"/>
</dbReference>
<dbReference type="PANTHER" id="PTHR32114:SF2">
    <property type="entry name" value="ABC TRANSPORTER ABCH.3"/>
    <property type="match status" value="1"/>
</dbReference>
<feature type="domain" description="YhaN AAA" evidence="5">
    <location>
        <begin position="5"/>
        <end position="60"/>
    </location>
</feature>
<dbReference type="SUPFAM" id="SSF52540">
    <property type="entry name" value="P-loop containing nucleoside triphosphate hydrolases"/>
    <property type="match status" value="1"/>
</dbReference>
<evidence type="ECO:0000259" key="5">
    <source>
        <dbReference type="Pfam" id="PF13514"/>
    </source>
</evidence>
<dbReference type="RefSeq" id="WP_168972130.1">
    <property type="nucleotide sequence ID" value="NZ_JABAGG010000006.1"/>
</dbReference>
<dbReference type="InterPro" id="IPR038734">
    <property type="entry name" value="YhaN_AAA"/>
</dbReference>
<dbReference type="EMBL" id="QAMZ01000053">
    <property type="protein sequence ID" value="PWL51817.1"/>
    <property type="molecule type" value="Genomic_DNA"/>
</dbReference>
<accession>A0A316LZY2</accession>
<comment type="similarity">
    <text evidence="1">Belongs to the SMC family. SbcC subfamily.</text>
</comment>
<feature type="coiled-coil region" evidence="4">
    <location>
        <begin position="463"/>
        <end position="539"/>
    </location>
</feature>
<dbReference type="GO" id="GO:0016887">
    <property type="term" value="F:ATP hydrolysis activity"/>
    <property type="evidence" value="ECO:0007669"/>
    <property type="project" value="InterPro"/>
</dbReference>
<evidence type="ECO:0000256" key="1">
    <source>
        <dbReference type="ARBA" id="ARBA00006930"/>
    </source>
</evidence>
<feature type="coiled-coil region" evidence="4">
    <location>
        <begin position="290"/>
        <end position="352"/>
    </location>
</feature>
<keyword evidence="4" id="KW-0175">Coiled coil</keyword>
<name>A0A316LZY2_9CLOT</name>
<dbReference type="InterPro" id="IPR027417">
    <property type="entry name" value="P-loop_NTPase"/>
</dbReference>
<organism evidence="6 7">
    <name type="scientific">Clostridium cadaveris</name>
    <dbReference type="NCBI Taxonomy" id="1529"/>
    <lineage>
        <taxon>Bacteria</taxon>
        <taxon>Bacillati</taxon>
        <taxon>Bacillota</taxon>
        <taxon>Clostridia</taxon>
        <taxon>Eubacteriales</taxon>
        <taxon>Clostridiaceae</taxon>
        <taxon>Clostridium</taxon>
    </lineage>
</organism>
<evidence type="ECO:0000256" key="4">
    <source>
        <dbReference type="SAM" id="Coils"/>
    </source>
</evidence>
<gene>
    <name evidence="6" type="ORF">DBY38_12795</name>
</gene>
<evidence type="ECO:0000256" key="2">
    <source>
        <dbReference type="ARBA" id="ARBA00011322"/>
    </source>
</evidence>
<evidence type="ECO:0000313" key="7">
    <source>
        <dbReference type="Proteomes" id="UP000246114"/>
    </source>
</evidence>
<evidence type="ECO:0000313" key="6">
    <source>
        <dbReference type="EMBL" id="PWL51817.1"/>
    </source>
</evidence>
<dbReference type="Gene3D" id="3.40.50.300">
    <property type="entry name" value="P-loop containing nucleotide triphosphate hydrolases"/>
    <property type="match status" value="1"/>
</dbReference>
<dbReference type="PANTHER" id="PTHR32114">
    <property type="entry name" value="ABC TRANSPORTER ABCH.3"/>
    <property type="match status" value="1"/>
</dbReference>
<proteinExistence type="inferred from homology"/>
<sequence length="656" mass="75770">MKIILKSLTLKNFKGIKDLQIDFSKVTNIYGENATGKTTIVDSFMWLLFGKDSKDRKDFDIKTLDPSGEPLHGLEHSVTGVLEIDGSDLKLQRIYKEKWSKPTGKAEQELKSHTTDYYLNDIPVKQKEYNEKINELLNEDIFKLVTSPLYFSNLNWKKQREILLDIIGDVDDETVLNYNSKLKKLDGVLKDGIDNYLKRVKSTLQKLKKDQETYPVRIDECNNQIVSDDFTDIEIEKRNVLNQIEQIDSQIADKSKINDYKLEISNELFSLKSDYNSKLNNAKLSSFNEKRKLEKELSEMNYKLQDVKHDISLSERSSKQFILDIENCSKSIDNKETEVEKLRKKFIDIREEQLEIDENKFICPMCKRALDADDIEYKKAEMLQNFNEDKAKRLEETRAKGKTYNSIIADLKANIEKSQSKLDDNEVYIKTLRDQERDLVSLIERKQTEIDNFVLPDPKFDGMEEMQKTIEKVQEKLNSSTTVDNSELLEKKKELTVTLSSLNNKLAKQDNNVRLKARISELEKEEKEVANKIAQLEGEVFLGEEFIKTKVEILESSINKKFKGAVQFKLFKQLVNGGLEETCEATVNGVPFSNANTASQINAGLSIIDTLCEHYNITAPIFIDNREAINNIVLIDSQIINLRVSKDKNLRIEEEL</sequence>
<comment type="caution">
    <text evidence="6">The sequence shown here is derived from an EMBL/GenBank/DDBJ whole genome shotgun (WGS) entry which is preliminary data.</text>
</comment>
<dbReference type="Pfam" id="PF13514">
    <property type="entry name" value="AAA_27"/>
    <property type="match status" value="1"/>
</dbReference>
<evidence type="ECO:0000256" key="3">
    <source>
        <dbReference type="ARBA" id="ARBA00013368"/>
    </source>
</evidence>
<dbReference type="Proteomes" id="UP000246114">
    <property type="component" value="Unassembled WGS sequence"/>
</dbReference>
<protein>
    <recommendedName>
        <fullName evidence="3">Nuclease SbcCD subunit C</fullName>
    </recommendedName>
</protein>
<comment type="subunit">
    <text evidence="2">Heterodimer of SbcC and SbcD.</text>
</comment>
<reference evidence="6 7" key="1">
    <citation type="submission" date="2018-03" db="EMBL/GenBank/DDBJ databases">
        <title>The uncultured portion of the human microbiome is neutrally assembled.</title>
        <authorList>
            <person name="Jeraldo P."/>
            <person name="Boardman L."/>
            <person name="White B.A."/>
            <person name="Nelson H."/>
            <person name="Goldenfeld N."/>
            <person name="Chia N."/>
        </authorList>
    </citation>
    <scope>NUCLEOTIDE SEQUENCE [LARGE SCALE GENOMIC DNA]</scope>
    <source>
        <strain evidence="6">CIM:MAG 903</strain>
    </source>
</reference>
<dbReference type="AlphaFoldDB" id="A0A316LZY2"/>